<dbReference type="SUPFAM" id="SSF48179">
    <property type="entry name" value="6-phosphogluconate dehydrogenase C-terminal domain-like"/>
    <property type="match status" value="1"/>
</dbReference>
<evidence type="ECO:0000256" key="10">
    <source>
        <dbReference type="ARBA" id="ARBA00048793"/>
    </source>
</evidence>
<keyword evidence="15" id="KW-1185">Reference proteome</keyword>
<dbReference type="Gene3D" id="1.10.1040.10">
    <property type="entry name" value="N-(1-d-carboxylethyl)-l-norvaline Dehydrogenase, domain 2"/>
    <property type="match status" value="1"/>
</dbReference>
<comment type="catalytic activity">
    <reaction evidence="10 11">
        <text>(R)-pantoate + NADP(+) = 2-dehydropantoate + NADPH + H(+)</text>
        <dbReference type="Rhea" id="RHEA:16233"/>
        <dbReference type="ChEBI" id="CHEBI:11561"/>
        <dbReference type="ChEBI" id="CHEBI:15378"/>
        <dbReference type="ChEBI" id="CHEBI:15980"/>
        <dbReference type="ChEBI" id="CHEBI:57783"/>
        <dbReference type="ChEBI" id="CHEBI:58349"/>
        <dbReference type="EC" id="1.1.1.169"/>
    </reaction>
</comment>
<dbReference type="Pfam" id="PF08546">
    <property type="entry name" value="ApbA_C"/>
    <property type="match status" value="1"/>
</dbReference>
<evidence type="ECO:0000256" key="8">
    <source>
        <dbReference type="ARBA" id="ARBA00023002"/>
    </source>
</evidence>
<sequence length="306" mass="31662">MRIVVMGAGAVGGYFGGRLAAAGTDVTLIARGAHLAAIQRDGLRIESPLGDATVPVAATEDPAAAGTADIVLVLVKLYDTAAALAAIRPLVGPATTVLSLQNGIDAEAAITEAYGADRAAGGAAYIGADVKEPGVVRHSTAFARLVFGAFDGSDRPALRDFASAMAAAGLDHLLADDIRKRLWDKFIFLSAFSAVTSLARLPIGPILDDPAGRALYVAAIEESLAVARHHESGIAPDFLDEHMSFISAANPMMRSSMLDDLTRGKRLEIEGLSGRIVALGEAAGIPTPVHRVAWSALRPSREGIPA</sequence>
<dbReference type="EC" id="1.1.1.169" evidence="4 11"/>
<comment type="function">
    <text evidence="1 11">Catalyzes the NADPH-dependent reduction of ketopantoate into pantoic acid.</text>
</comment>
<evidence type="ECO:0000256" key="11">
    <source>
        <dbReference type="RuleBase" id="RU362068"/>
    </source>
</evidence>
<evidence type="ECO:0000313" key="14">
    <source>
        <dbReference type="EMBL" id="MBJ3778207.1"/>
    </source>
</evidence>
<dbReference type="InterPro" id="IPR036291">
    <property type="entry name" value="NAD(P)-bd_dom_sf"/>
</dbReference>
<dbReference type="GO" id="GO:0008677">
    <property type="term" value="F:2-dehydropantoate 2-reductase activity"/>
    <property type="evidence" value="ECO:0007669"/>
    <property type="project" value="UniProtKB-EC"/>
</dbReference>
<name>A0A934IU45_9HYPH</name>
<evidence type="ECO:0000256" key="9">
    <source>
        <dbReference type="ARBA" id="ARBA00032024"/>
    </source>
</evidence>
<feature type="domain" description="Ketopantoate reductase C-terminal" evidence="13">
    <location>
        <begin position="177"/>
        <end position="298"/>
    </location>
</feature>
<feature type="domain" description="Ketopantoate reductase N-terminal" evidence="12">
    <location>
        <begin position="3"/>
        <end position="151"/>
    </location>
</feature>
<dbReference type="EMBL" id="JAEKJA010000024">
    <property type="protein sequence ID" value="MBJ3778207.1"/>
    <property type="molecule type" value="Genomic_DNA"/>
</dbReference>
<comment type="caution">
    <text evidence="14">The sequence shown here is derived from an EMBL/GenBank/DDBJ whole genome shotgun (WGS) entry which is preliminary data.</text>
</comment>
<dbReference type="AlphaFoldDB" id="A0A934IU45"/>
<evidence type="ECO:0000256" key="6">
    <source>
        <dbReference type="ARBA" id="ARBA00022655"/>
    </source>
</evidence>
<gene>
    <name evidence="14" type="ORF">JCR33_21075</name>
</gene>
<evidence type="ECO:0000256" key="1">
    <source>
        <dbReference type="ARBA" id="ARBA00002919"/>
    </source>
</evidence>
<dbReference type="InterPro" id="IPR013752">
    <property type="entry name" value="KPA_reductase"/>
</dbReference>
<proteinExistence type="inferred from homology"/>
<comment type="similarity">
    <text evidence="3 11">Belongs to the ketopantoate reductase family.</text>
</comment>
<dbReference type="SUPFAM" id="SSF51735">
    <property type="entry name" value="NAD(P)-binding Rossmann-fold domains"/>
    <property type="match status" value="1"/>
</dbReference>
<dbReference type="InterPro" id="IPR003710">
    <property type="entry name" value="ApbA"/>
</dbReference>
<keyword evidence="8 11" id="KW-0560">Oxidoreductase</keyword>
<accession>A0A934IU45</accession>
<evidence type="ECO:0000256" key="3">
    <source>
        <dbReference type="ARBA" id="ARBA00007870"/>
    </source>
</evidence>
<dbReference type="FunFam" id="3.40.50.720:FF:000307">
    <property type="entry name" value="2-dehydropantoate 2-reductase"/>
    <property type="match status" value="1"/>
</dbReference>
<evidence type="ECO:0000259" key="12">
    <source>
        <dbReference type="Pfam" id="PF02558"/>
    </source>
</evidence>
<evidence type="ECO:0000256" key="4">
    <source>
        <dbReference type="ARBA" id="ARBA00013014"/>
    </source>
</evidence>
<reference evidence="14" key="1">
    <citation type="submission" date="2020-12" db="EMBL/GenBank/DDBJ databases">
        <title>Bacterial taxonomy.</title>
        <authorList>
            <person name="Pan X."/>
        </authorList>
    </citation>
    <scope>NUCLEOTIDE SEQUENCE</scope>
    <source>
        <strain evidence="14">B2012</strain>
    </source>
</reference>
<dbReference type="FunFam" id="1.10.1040.10:FF:000017">
    <property type="entry name" value="2-dehydropantoate 2-reductase"/>
    <property type="match status" value="1"/>
</dbReference>
<keyword evidence="6 11" id="KW-0566">Pantothenate biosynthesis</keyword>
<comment type="pathway">
    <text evidence="2 11">Cofactor biosynthesis; (R)-pantothenate biosynthesis; (R)-pantoate from 3-methyl-2-oxobutanoate: step 2/2.</text>
</comment>
<protein>
    <recommendedName>
        <fullName evidence="5 11">2-dehydropantoate 2-reductase</fullName>
        <ecNumber evidence="4 11">1.1.1.169</ecNumber>
    </recommendedName>
    <alternativeName>
        <fullName evidence="9 11">Ketopantoate reductase</fullName>
    </alternativeName>
</protein>
<dbReference type="PANTHER" id="PTHR21708:SF26">
    <property type="entry name" value="2-DEHYDROPANTOATE 2-REDUCTASE"/>
    <property type="match status" value="1"/>
</dbReference>
<keyword evidence="7 11" id="KW-0521">NADP</keyword>
<dbReference type="InterPro" id="IPR008927">
    <property type="entry name" value="6-PGluconate_DH-like_C_sf"/>
</dbReference>
<evidence type="ECO:0000256" key="7">
    <source>
        <dbReference type="ARBA" id="ARBA00022857"/>
    </source>
</evidence>
<dbReference type="GO" id="GO:0005737">
    <property type="term" value="C:cytoplasm"/>
    <property type="evidence" value="ECO:0007669"/>
    <property type="project" value="TreeGrafter"/>
</dbReference>
<dbReference type="GO" id="GO:0015940">
    <property type="term" value="P:pantothenate biosynthetic process"/>
    <property type="evidence" value="ECO:0007669"/>
    <property type="project" value="UniProtKB-KW"/>
</dbReference>
<evidence type="ECO:0000256" key="2">
    <source>
        <dbReference type="ARBA" id="ARBA00004994"/>
    </source>
</evidence>
<evidence type="ECO:0000313" key="15">
    <source>
        <dbReference type="Proteomes" id="UP000609531"/>
    </source>
</evidence>
<evidence type="ECO:0000256" key="5">
    <source>
        <dbReference type="ARBA" id="ARBA00019465"/>
    </source>
</evidence>
<organism evidence="14 15">
    <name type="scientific">Acuticoccus mangrovi</name>
    <dbReference type="NCBI Taxonomy" id="2796142"/>
    <lineage>
        <taxon>Bacteria</taxon>
        <taxon>Pseudomonadati</taxon>
        <taxon>Pseudomonadota</taxon>
        <taxon>Alphaproteobacteria</taxon>
        <taxon>Hyphomicrobiales</taxon>
        <taxon>Amorphaceae</taxon>
        <taxon>Acuticoccus</taxon>
    </lineage>
</organism>
<dbReference type="PANTHER" id="PTHR21708">
    <property type="entry name" value="PROBABLE 2-DEHYDROPANTOATE 2-REDUCTASE"/>
    <property type="match status" value="1"/>
</dbReference>
<dbReference type="Pfam" id="PF02558">
    <property type="entry name" value="ApbA"/>
    <property type="match status" value="1"/>
</dbReference>
<dbReference type="NCBIfam" id="TIGR00745">
    <property type="entry name" value="apbA_panE"/>
    <property type="match status" value="1"/>
</dbReference>
<dbReference type="Proteomes" id="UP000609531">
    <property type="component" value="Unassembled WGS sequence"/>
</dbReference>
<dbReference type="Gene3D" id="3.40.50.720">
    <property type="entry name" value="NAD(P)-binding Rossmann-like Domain"/>
    <property type="match status" value="1"/>
</dbReference>
<dbReference type="InterPro" id="IPR051402">
    <property type="entry name" value="KPR-Related"/>
</dbReference>
<dbReference type="InterPro" id="IPR013332">
    <property type="entry name" value="KPR_N"/>
</dbReference>
<dbReference type="InterPro" id="IPR013328">
    <property type="entry name" value="6PGD_dom2"/>
</dbReference>
<dbReference type="RefSeq" id="WP_198884109.1">
    <property type="nucleotide sequence ID" value="NZ_JAEKJA010000024.1"/>
</dbReference>
<evidence type="ECO:0000259" key="13">
    <source>
        <dbReference type="Pfam" id="PF08546"/>
    </source>
</evidence>